<keyword evidence="5 6" id="KW-0472">Membrane</keyword>
<dbReference type="AlphaFoldDB" id="A0A356LEP3"/>
<proteinExistence type="predicted"/>
<evidence type="ECO:0000313" key="9">
    <source>
        <dbReference type="Proteomes" id="UP000264036"/>
    </source>
</evidence>
<keyword evidence="4 6" id="KW-1133">Transmembrane helix</keyword>
<protein>
    <submittedName>
        <fullName evidence="8">RDD family protein</fullName>
    </submittedName>
</protein>
<dbReference type="GO" id="GO:0005886">
    <property type="term" value="C:plasma membrane"/>
    <property type="evidence" value="ECO:0007669"/>
    <property type="project" value="UniProtKB-SubCell"/>
</dbReference>
<evidence type="ECO:0000256" key="4">
    <source>
        <dbReference type="ARBA" id="ARBA00022989"/>
    </source>
</evidence>
<dbReference type="Pfam" id="PF06271">
    <property type="entry name" value="RDD"/>
    <property type="match status" value="1"/>
</dbReference>
<dbReference type="Proteomes" id="UP000264036">
    <property type="component" value="Unassembled WGS sequence"/>
</dbReference>
<reference evidence="8 9" key="1">
    <citation type="journal article" date="2018" name="Nat. Biotechnol.">
        <title>A standardized bacterial taxonomy based on genome phylogeny substantially revises the tree of life.</title>
        <authorList>
            <person name="Parks D.H."/>
            <person name="Chuvochina M."/>
            <person name="Waite D.W."/>
            <person name="Rinke C."/>
            <person name="Skarshewski A."/>
            <person name="Chaumeil P.A."/>
            <person name="Hugenholtz P."/>
        </authorList>
    </citation>
    <scope>NUCLEOTIDE SEQUENCE [LARGE SCALE GENOMIC DNA]</scope>
    <source>
        <strain evidence="8">UBA10707</strain>
    </source>
</reference>
<feature type="transmembrane region" description="Helical" evidence="6">
    <location>
        <begin position="20"/>
        <end position="44"/>
    </location>
</feature>
<dbReference type="InterPro" id="IPR010432">
    <property type="entry name" value="RDD"/>
</dbReference>
<comment type="caution">
    <text evidence="8">The sequence shown here is derived from an EMBL/GenBank/DDBJ whole genome shotgun (WGS) entry which is preliminary data.</text>
</comment>
<evidence type="ECO:0000256" key="6">
    <source>
        <dbReference type="SAM" id="Phobius"/>
    </source>
</evidence>
<accession>A0A356LEP3</accession>
<gene>
    <name evidence="8" type="ORF">DD666_08575</name>
</gene>
<dbReference type="PANTHER" id="PTHR36115">
    <property type="entry name" value="PROLINE-RICH ANTIGEN HOMOLOG-RELATED"/>
    <property type="match status" value="1"/>
</dbReference>
<keyword evidence="2" id="KW-1003">Cell membrane</keyword>
<evidence type="ECO:0000256" key="3">
    <source>
        <dbReference type="ARBA" id="ARBA00022692"/>
    </source>
</evidence>
<feature type="transmembrane region" description="Helical" evidence="6">
    <location>
        <begin position="130"/>
        <end position="152"/>
    </location>
</feature>
<organism evidence="8 9">
    <name type="scientific">Advenella kashmirensis</name>
    <dbReference type="NCBI Taxonomy" id="310575"/>
    <lineage>
        <taxon>Bacteria</taxon>
        <taxon>Pseudomonadati</taxon>
        <taxon>Pseudomonadota</taxon>
        <taxon>Betaproteobacteria</taxon>
        <taxon>Burkholderiales</taxon>
        <taxon>Alcaligenaceae</taxon>
    </lineage>
</organism>
<evidence type="ECO:0000256" key="1">
    <source>
        <dbReference type="ARBA" id="ARBA00004651"/>
    </source>
</evidence>
<dbReference type="InterPro" id="IPR051791">
    <property type="entry name" value="Pra-immunoreactive"/>
</dbReference>
<keyword evidence="3 6" id="KW-0812">Transmembrane</keyword>
<dbReference type="EMBL" id="DOEK01000021">
    <property type="protein sequence ID" value="HBP29456.1"/>
    <property type="molecule type" value="Genomic_DNA"/>
</dbReference>
<evidence type="ECO:0000313" key="8">
    <source>
        <dbReference type="EMBL" id="HBP29456.1"/>
    </source>
</evidence>
<evidence type="ECO:0000259" key="7">
    <source>
        <dbReference type="Pfam" id="PF06271"/>
    </source>
</evidence>
<evidence type="ECO:0000256" key="5">
    <source>
        <dbReference type="ARBA" id="ARBA00023136"/>
    </source>
</evidence>
<feature type="transmembrane region" description="Helical" evidence="6">
    <location>
        <begin position="56"/>
        <end position="76"/>
    </location>
</feature>
<comment type="subcellular location">
    <subcellularLocation>
        <location evidence="1">Cell membrane</location>
        <topology evidence="1">Multi-pass membrane protein</topology>
    </subcellularLocation>
</comment>
<sequence>MKPSASPDAALLSRRSPSRLRLFACMMYEAVLLFGVVFFADYIFDTLTQSRSGLTLLGTRQAVLFVAIGLYFVLCWRKHGQTLPMKTWNIRLVSGQGTRPSLGKLVLRYVLCWPIPLLGAYLVYLSSNSLGWPSITLFIVFTPFLNFVYSWLDRDGLMLHDRLTGTRLLDLSPAAIQ</sequence>
<feature type="domain" description="RDD" evidence="7">
    <location>
        <begin position="21"/>
        <end position="164"/>
    </location>
</feature>
<feature type="transmembrane region" description="Helical" evidence="6">
    <location>
        <begin position="106"/>
        <end position="124"/>
    </location>
</feature>
<name>A0A356LEP3_9BURK</name>
<evidence type="ECO:0000256" key="2">
    <source>
        <dbReference type="ARBA" id="ARBA00022475"/>
    </source>
</evidence>